<sequence length="264" mass="31118">MNKKILITIIILLALLIGGYFMKNFLSDLFVVKNKQIKLDKTFQLKIGQTALLKKGEELLRIKFLDVAEDFRCPKEVLCSKHNEAIIVADMSVRKNLLDLQKEQIKKVQLKNGENIITLQNYFIKLIQVEPYPKQNQEIKKENYVVSFVVSLNKKMEVYNNNEQKVVENNVKIEKNIELVVVFKKDISFEKADKIMKQTHFDYRQGSDLSRDKIYSQNTGPKFIVDFIKFSSNSKDMKDRFINKYKAIPEIYEMYQADWRIIEN</sequence>
<name>A0A2N1UMX4_9BACT</name>
<accession>A0A2N1UMX4</accession>
<dbReference type="AlphaFoldDB" id="A0A2N1UMX4"/>
<evidence type="ECO:0000313" key="2">
    <source>
        <dbReference type="Proteomes" id="UP000233414"/>
    </source>
</evidence>
<evidence type="ECO:0000313" key="1">
    <source>
        <dbReference type="EMBL" id="PKL72112.1"/>
    </source>
</evidence>
<reference evidence="1 2" key="1">
    <citation type="journal article" date="2017" name="ISME J.">
        <title>Potential for microbial H2 and metal transformations associated with novel bacteria and archaea in deep terrestrial subsurface sediments.</title>
        <authorList>
            <person name="Hernsdorf A.W."/>
            <person name="Amano Y."/>
            <person name="Miyakawa K."/>
            <person name="Ise K."/>
            <person name="Suzuki Y."/>
            <person name="Anantharaman K."/>
            <person name="Probst A."/>
            <person name="Burstein D."/>
            <person name="Thomas B.C."/>
            <person name="Banfield J.F."/>
        </authorList>
    </citation>
    <scope>NUCLEOTIDE SEQUENCE [LARGE SCALE GENOMIC DNA]</scope>
    <source>
        <strain evidence="1">HGW-Kuenenbacteria-1</strain>
    </source>
</reference>
<comment type="caution">
    <text evidence="1">The sequence shown here is derived from an EMBL/GenBank/DDBJ whole genome shotgun (WGS) entry which is preliminary data.</text>
</comment>
<gene>
    <name evidence="1" type="ORF">CVV26_02900</name>
</gene>
<dbReference type="Proteomes" id="UP000233414">
    <property type="component" value="Unassembled WGS sequence"/>
</dbReference>
<dbReference type="EMBL" id="PGYQ01000016">
    <property type="protein sequence ID" value="PKL72112.1"/>
    <property type="molecule type" value="Genomic_DNA"/>
</dbReference>
<protein>
    <submittedName>
        <fullName evidence="1">Uncharacterized protein</fullName>
    </submittedName>
</protein>
<proteinExistence type="predicted"/>
<organism evidence="1 2">
    <name type="scientific">Candidatus Kuenenbacteria bacterium HGW-Kuenenbacteria-1</name>
    <dbReference type="NCBI Taxonomy" id="2013812"/>
    <lineage>
        <taxon>Bacteria</taxon>
        <taxon>Candidatus Kueneniibacteriota</taxon>
    </lineage>
</organism>